<protein>
    <submittedName>
        <fullName evidence="1">Uncharacterized protein</fullName>
    </submittedName>
</protein>
<evidence type="ECO:0000313" key="2">
    <source>
        <dbReference type="Proteomes" id="UP001603857"/>
    </source>
</evidence>
<proteinExistence type="predicted"/>
<organism evidence="1 2">
    <name type="scientific">Flemingia macrophylla</name>
    <dbReference type="NCBI Taxonomy" id="520843"/>
    <lineage>
        <taxon>Eukaryota</taxon>
        <taxon>Viridiplantae</taxon>
        <taxon>Streptophyta</taxon>
        <taxon>Embryophyta</taxon>
        <taxon>Tracheophyta</taxon>
        <taxon>Spermatophyta</taxon>
        <taxon>Magnoliopsida</taxon>
        <taxon>eudicotyledons</taxon>
        <taxon>Gunneridae</taxon>
        <taxon>Pentapetalae</taxon>
        <taxon>rosids</taxon>
        <taxon>fabids</taxon>
        <taxon>Fabales</taxon>
        <taxon>Fabaceae</taxon>
        <taxon>Papilionoideae</taxon>
        <taxon>50 kb inversion clade</taxon>
        <taxon>NPAAA clade</taxon>
        <taxon>indigoferoid/millettioid clade</taxon>
        <taxon>Phaseoleae</taxon>
        <taxon>Flemingia</taxon>
    </lineage>
</organism>
<dbReference type="Proteomes" id="UP001603857">
    <property type="component" value="Unassembled WGS sequence"/>
</dbReference>
<comment type="caution">
    <text evidence="1">The sequence shown here is derived from an EMBL/GenBank/DDBJ whole genome shotgun (WGS) entry which is preliminary data.</text>
</comment>
<evidence type="ECO:0000313" key="1">
    <source>
        <dbReference type="EMBL" id="KAL2343689.1"/>
    </source>
</evidence>
<sequence>MPPIVSVLMLAMHQTNLIRNGLELTAPRKLAQEGRIVQVYKEYLVDVGRLKKS</sequence>
<reference evidence="1 2" key="1">
    <citation type="submission" date="2024-08" db="EMBL/GenBank/DDBJ databases">
        <title>Insights into the chromosomal genome structure of Flemingia macrophylla.</title>
        <authorList>
            <person name="Ding Y."/>
            <person name="Zhao Y."/>
            <person name="Bi W."/>
            <person name="Wu M."/>
            <person name="Zhao G."/>
            <person name="Gong Y."/>
            <person name="Li W."/>
            <person name="Zhang P."/>
        </authorList>
    </citation>
    <scope>NUCLEOTIDE SEQUENCE [LARGE SCALE GENOMIC DNA]</scope>
    <source>
        <strain evidence="1">DYQJB</strain>
        <tissue evidence="1">Leaf</tissue>
    </source>
</reference>
<name>A0ABD1N6G7_9FABA</name>
<accession>A0ABD1N6G7</accession>
<dbReference type="AlphaFoldDB" id="A0ABD1N6G7"/>
<dbReference type="EMBL" id="JBGMDY010000002">
    <property type="protein sequence ID" value="KAL2343689.1"/>
    <property type="molecule type" value="Genomic_DNA"/>
</dbReference>
<gene>
    <name evidence="1" type="ORF">Fmac_004974</name>
</gene>
<keyword evidence="2" id="KW-1185">Reference proteome</keyword>